<feature type="region of interest" description="Disordered" evidence="1">
    <location>
        <begin position="162"/>
        <end position="192"/>
    </location>
</feature>
<reference evidence="2 3" key="1">
    <citation type="submission" date="2018-11" db="EMBL/GenBank/DDBJ databases">
        <authorList>
            <consortium name="Pathogen Informatics"/>
        </authorList>
    </citation>
    <scope>NUCLEOTIDE SEQUENCE [LARGE SCALE GENOMIC DNA]</scope>
</reference>
<gene>
    <name evidence="2" type="ORF">DILT_LOCUS18019</name>
</gene>
<name>A0A3P7RGM7_DIBLA</name>
<sequence length="228" mass="24369">MPEGSNRWRRTIFCHSGGGGKSTGKAADGTKRPSGDSTGTQFGESLNDGDLTKLAKAPICASPEADDQDSGNEQPQTAPVTFALYSTMPSDEGSAPPVTMRNHSLDMDAEDCVNTDITNPHRTYPNMLCVKSRRASARLMASYNPISVRRGSLIVRSARPLPASGQFSTMDPDAATGTNPNGPTTPDATHPSVERFLNDSAIVTPYAQILAGLRSVQSNIYWLTTHNK</sequence>
<evidence type="ECO:0000256" key="1">
    <source>
        <dbReference type="SAM" id="MobiDB-lite"/>
    </source>
</evidence>
<proteinExistence type="predicted"/>
<dbReference type="Proteomes" id="UP000281553">
    <property type="component" value="Unassembled WGS sequence"/>
</dbReference>
<feature type="region of interest" description="Disordered" evidence="1">
    <location>
        <begin position="1"/>
        <end position="76"/>
    </location>
</feature>
<keyword evidence="3" id="KW-1185">Reference proteome</keyword>
<feature type="compositionally biased region" description="Polar residues" evidence="1">
    <location>
        <begin position="35"/>
        <end position="44"/>
    </location>
</feature>
<evidence type="ECO:0000313" key="3">
    <source>
        <dbReference type="Proteomes" id="UP000281553"/>
    </source>
</evidence>
<organism evidence="2 3">
    <name type="scientific">Dibothriocephalus latus</name>
    <name type="common">Fish tapeworm</name>
    <name type="synonym">Diphyllobothrium latum</name>
    <dbReference type="NCBI Taxonomy" id="60516"/>
    <lineage>
        <taxon>Eukaryota</taxon>
        <taxon>Metazoa</taxon>
        <taxon>Spiralia</taxon>
        <taxon>Lophotrochozoa</taxon>
        <taxon>Platyhelminthes</taxon>
        <taxon>Cestoda</taxon>
        <taxon>Eucestoda</taxon>
        <taxon>Diphyllobothriidea</taxon>
        <taxon>Diphyllobothriidae</taxon>
        <taxon>Dibothriocephalus</taxon>
    </lineage>
</organism>
<evidence type="ECO:0000313" key="2">
    <source>
        <dbReference type="EMBL" id="VDN39809.1"/>
    </source>
</evidence>
<dbReference type="EMBL" id="UYRU01096700">
    <property type="protein sequence ID" value="VDN39809.1"/>
    <property type="molecule type" value="Genomic_DNA"/>
</dbReference>
<feature type="compositionally biased region" description="Low complexity" evidence="1">
    <location>
        <begin position="174"/>
        <end position="189"/>
    </location>
</feature>
<dbReference type="OrthoDB" id="189220at2759"/>
<protein>
    <submittedName>
        <fullName evidence="2">Uncharacterized protein</fullName>
    </submittedName>
</protein>
<accession>A0A3P7RGM7</accession>
<dbReference type="AlphaFoldDB" id="A0A3P7RGM7"/>